<proteinExistence type="predicted"/>
<comment type="caution">
    <text evidence="1">The sequence shown here is derived from an EMBL/GenBank/DDBJ whole genome shotgun (WGS) entry which is preliminary data.</text>
</comment>
<organism evidence="1 2">
    <name type="scientific">Candidatus Gottesmanbacteria bacterium RIFCSPHIGHO2_01_FULL_39_10</name>
    <dbReference type="NCBI Taxonomy" id="1798375"/>
    <lineage>
        <taxon>Bacteria</taxon>
        <taxon>Candidatus Gottesmaniibacteriota</taxon>
    </lineage>
</organism>
<dbReference type="Proteomes" id="UP000177383">
    <property type="component" value="Unassembled WGS sequence"/>
</dbReference>
<dbReference type="AlphaFoldDB" id="A0A1F5ZRU7"/>
<dbReference type="EMBL" id="MFJE01000005">
    <property type="protein sequence ID" value="OGG15179.1"/>
    <property type="molecule type" value="Genomic_DNA"/>
</dbReference>
<accession>A0A1F5ZRU7</accession>
<dbReference type="STRING" id="1798375.A2773_04810"/>
<evidence type="ECO:0000313" key="2">
    <source>
        <dbReference type="Proteomes" id="UP000177383"/>
    </source>
</evidence>
<gene>
    <name evidence="1" type="ORF">A2773_04810</name>
</gene>
<name>A0A1F5ZRU7_9BACT</name>
<protein>
    <submittedName>
        <fullName evidence="1">Uncharacterized protein</fullName>
    </submittedName>
</protein>
<sequence>MERRVKVITSKDMGVRFARSGYNHERFFGEEEPEGIDRLSELIEETIPRREIGATRVFLDRGRVVYTFHDRDSSKDSELHLLPKHRQEWQSAWNARRKIGYEIHAKK</sequence>
<evidence type="ECO:0000313" key="1">
    <source>
        <dbReference type="EMBL" id="OGG15179.1"/>
    </source>
</evidence>
<reference evidence="1 2" key="1">
    <citation type="journal article" date="2016" name="Nat. Commun.">
        <title>Thousands of microbial genomes shed light on interconnected biogeochemical processes in an aquifer system.</title>
        <authorList>
            <person name="Anantharaman K."/>
            <person name="Brown C.T."/>
            <person name="Hug L.A."/>
            <person name="Sharon I."/>
            <person name="Castelle C.J."/>
            <person name="Probst A.J."/>
            <person name="Thomas B.C."/>
            <person name="Singh A."/>
            <person name="Wilkins M.J."/>
            <person name="Karaoz U."/>
            <person name="Brodie E.L."/>
            <person name="Williams K.H."/>
            <person name="Hubbard S.S."/>
            <person name="Banfield J.F."/>
        </authorList>
    </citation>
    <scope>NUCLEOTIDE SEQUENCE [LARGE SCALE GENOMIC DNA]</scope>
</reference>